<dbReference type="Proteomes" id="UP000254124">
    <property type="component" value="Unassembled WGS sequence"/>
</dbReference>
<dbReference type="EMBL" id="UGWZ01000001">
    <property type="protein sequence ID" value="SUG15207.1"/>
    <property type="molecule type" value="Genomic_DNA"/>
</dbReference>
<evidence type="ECO:0000313" key="1">
    <source>
        <dbReference type="EMBL" id="SUG15207.1"/>
    </source>
</evidence>
<protein>
    <submittedName>
        <fullName evidence="1">Uncharacterized protein</fullName>
    </submittedName>
</protein>
<accession>A0A379S2V8</accession>
<organism evidence="1 2">
    <name type="scientific">Salmonella enterica subsp. arizonae</name>
    <dbReference type="NCBI Taxonomy" id="59203"/>
    <lineage>
        <taxon>Bacteria</taxon>
        <taxon>Pseudomonadati</taxon>
        <taxon>Pseudomonadota</taxon>
        <taxon>Gammaproteobacteria</taxon>
        <taxon>Enterobacterales</taxon>
        <taxon>Enterobacteriaceae</taxon>
        <taxon>Salmonella</taxon>
    </lineage>
</organism>
<gene>
    <name evidence="1" type="ORF">NCTC7295_02867</name>
</gene>
<dbReference type="AlphaFoldDB" id="A0A379S2V8"/>
<proteinExistence type="predicted"/>
<evidence type="ECO:0000313" key="2">
    <source>
        <dbReference type="Proteomes" id="UP000254124"/>
    </source>
</evidence>
<reference evidence="1 2" key="1">
    <citation type="submission" date="2018-06" db="EMBL/GenBank/DDBJ databases">
        <authorList>
            <consortium name="Pathogen Informatics"/>
            <person name="Doyle S."/>
        </authorList>
    </citation>
    <scope>NUCLEOTIDE SEQUENCE [LARGE SCALE GENOMIC DNA]</scope>
    <source>
        <strain evidence="1 2">NCTC7295</strain>
    </source>
</reference>
<name>A0A379S2V8_SALER</name>
<sequence length="32" mass="3670">MPKSEPRYDAGYPLAIELVYAQKLGDNTRLFL</sequence>